<evidence type="ECO:0000313" key="2">
    <source>
        <dbReference type="Proteomes" id="UP000160611"/>
    </source>
</evidence>
<accession>A0A140GBA0</accession>
<dbReference type="EMBL" id="KT804738">
    <property type="protein sequence ID" value="AMM72739.1"/>
    <property type="molecule type" value="Genomic_DNA"/>
</dbReference>
<reference evidence="1 2" key="2">
    <citation type="journal article" date="2016" name="Genome Announc.">
        <title>Complete Genome Sequence of a Giant Sea Perch Iridovirus in Kaohsiung, Taiwan.</title>
        <authorList>
            <person name="Wen C.M."/>
            <person name="Hong J.R."/>
        </authorList>
    </citation>
    <scope>NUCLEOTIDE SEQUENCE [LARGE SCALE GENOMIC DNA]</scope>
    <source>
        <strain evidence="1">GSIV-K1</strain>
    </source>
</reference>
<proteinExistence type="predicted"/>
<organism evidence="1 2">
    <name type="scientific">Giant seaperch iridovirus</name>
    <name type="common">GSIV</name>
    <dbReference type="NCBI Taxonomy" id="176655"/>
    <lineage>
        <taxon>Viruses</taxon>
        <taxon>Varidnaviria</taxon>
        <taxon>Bamfordvirae</taxon>
        <taxon>Nucleocytoviricota</taxon>
        <taxon>Megaviricetes</taxon>
        <taxon>Pimascovirales</taxon>
        <taxon>Pimascovirales incertae sedis</taxon>
        <taxon>Iridoviridae</taxon>
        <taxon>Alphairidovirinae</taxon>
        <taxon>Megalocytivirus</taxon>
        <taxon>Megalocytivirus pagrus1</taxon>
        <taxon>Infectious spleen and kidney necrosis virus</taxon>
    </lineage>
</organism>
<reference evidence="1 2" key="1">
    <citation type="journal article" date="2016" name="Apoptosis">
        <title>GSIV serine/threonine kinase can induce apoptotic cell death via p53 and pro-apoptotic gene Bax upregulation in fish cells.</title>
        <authorList>
            <person name="Reshi L."/>
            <person name="Wu H.C."/>
            <person name="Wu J.L."/>
            <person name="Wang H.V."/>
            <person name="Hong J.R."/>
        </authorList>
    </citation>
    <scope>NUCLEOTIDE SEQUENCE [LARGE SCALE GENOMIC DNA]</scope>
    <source>
        <strain evidence="1">GSIV-K1</strain>
    </source>
</reference>
<sequence>MSAILMSGRVLQIQWSLNMGMISLVSFPEHHKSRAKKLSLPVMLLSGPGLMVSSLLGSSITAQRTPLRNLANSGLALVTHGLRPVSTVVLIFTAKLPSIFSNMVCVTVLPLLPLPVQKRHTLSALPPTNTWLTCLRKYSRTSGSGNVVL</sequence>
<evidence type="ECO:0000313" key="1">
    <source>
        <dbReference type="EMBL" id="AMM72739.1"/>
    </source>
</evidence>
<name>A0A140GBA0_GSIV</name>
<dbReference type="Proteomes" id="UP000160611">
    <property type="component" value="Segment"/>
</dbReference>
<protein>
    <submittedName>
        <fullName evidence="1">ORF118R</fullName>
    </submittedName>
</protein>